<gene>
    <name evidence="2" type="ORF">CONPUDRAFT_156131</name>
</gene>
<evidence type="ECO:0000313" key="2">
    <source>
        <dbReference type="EMBL" id="EIW78121.1"/>
    </source>
</evidence>
<comment type="caution">
    <text evidence="2">The sequence shown here is derived from an EMBL/GenBank/DDBJ whole genome shotgun (WGS) entry which is preliminary data.</text>
</comment>
<organism evidence="2 3">
    <name type="scientific">Coniophora puteana (strain RWD-64-598)</name>
    <name type="common">Brown rot fungus</name>
    <dbReference type="NCBI Taxonomy" id="741705"/>
    <lineage>
        <taxon>Eukaryota</taxon>
        <taxon>Fungi</taxon>
        <taxon>Dikarya</taxon>
        <taxon>Basidiomycota</taxon>
        <taxon>Agaricomycotina</taxon>
        <taxon>Agaricomycetes</taxon>
        <taxon>Agaricomycetidae</taxon>
        <taxon>Boletales</taxon>
        <taxon>Coniophorineae</taxon>
        <taxon>Coniophoraceae</taxon>
        <taxon>Coniophora</taxon>
    </lineage>
</organism>
<protein>
    <recommendedName>
        <fullName evidence="4">F-box domain-containing protein</fullName>
    </recommendedName>
</protein>
<evidence type="ECO:0000313" key="3">
    <source>
        <dbReference type="Proteomes" id="UP000053558"/>
    </source>
</evidence>
<dbReference type="GeneID" id="19203530"/>
<accession>A0A5M3MHL6</accession>
<dbReference type="AlphaFoldDB" id="A0A5M3MHL6"/>
<evidence type="ECO:0000256" key="1">
    <source>
        <dbReference type="SAM" id="SignalP"/>
    </source>
</evidence>
<evidence type="ECO:0008006" key="4">
    <source>
        <dbReference type="Google" id="ProtNLM"/>
    </source>
</evidence>
<dbReference type="EMBL" id="JH711582">
    <property type="protein sequence ID" value="EIW78121.1"/>
    <property type="molecule type" value="Genomic_DNA"/>
</dbReference>
<keyword evidence="3" id="KW-1185">Reference proteome</keyword>
<name>A0A5M3MHL6_CONPW</name>
<dbReference type="KEGG" id="cput:CONPUDRAFT_156131"/>
<proteinExistence type="predicted"/>
<dbReference type="Proteomes" id="UP000053558">
    <property type="component" value="Unassembled WGS sequence"/>
</dbReference>
<dbReference type="RefSeq" id="XP_007771208.1">
    <property type="nucleotide sequence ID" value="XM_007773018.1"/>
</dbReference>
<sequence length="418" mass="46065">MHRCLLILEVLSEICSHLSLQGEDSSLVSFARTCQALHGPALNQLWSCLTDFTPLVKCLPEDVWRETAHGSKKVLSIKRSLRVADWERFRVYSTRVHHLCHSQNNLPSITQVPSSVFVALSSPTLAGPLFPNLRCLHWDDGSEDAFRFLNVAIGEKIHHVDIVLPHPIKARQLYESNTPANRFLPTLVHCAGIKCLDIKFTSSVPEVIQRAYCDAVSDVVLQMNHLVSLTCGYLTHDALVHLGSLASLRSLSFTLSPGQPLADLTMLRDGLFQNLDTITVQSFSNLEESSAFLNVLAKRPKELLFTAPKIGHSELVGLIGKLTAGGEADNPNEAADIPECTTLVFAADDAQDEEDELIPPHFYEDSFLKLSDLIPLFKFRSLQNLAIEGSMPVSLTDSEVADLASAWPNIITLNIGGK</sequence>
<feature type="signal peptide" evidence="1">
    <location>
        <begin position="1"/>
        <end position="16"/>
    </location>
</feature>
<keyword evidence="1" id="KW-0732">Signal</keyword>
<feature type="chain" id="PRO_5024334795" description="F-box domain-containing protein" evidence="1">
    <location>
        <begin position="17"/>
        <end position="418"/>
    </location>
</feature>
<reference evidence="3" key="1">
    <citation type="journal article" date="2012" name="Science">
        <title>The Paleozoic origin of enzymatic lignin decomposition reconstructed from 31 fungal genomes.</title>
        <authorList>
            <person name="Floudas D."/>
            <person name="Binder M."/>
            <person name="Riley R."/>
            <person name="Barry K."/>
            <person name="Blanchette R.A."/>
            <person name="Henrissat B."/>
            <person name="Martinez A.T."/>
            <person name="Otillar R."/>
            <person name="Spatafora J.W."/>
            <person name="Yadav J.S."/>
            <person name="Aerts A."/>
            <person name="Benoit I."/>
            <person name="Boyd A."/>
            <person name="Carlson A."/>
            <person name="Copeland A."/>
            <person name="Coutinho P.M."/>
            <person name="de Vries R.P."/>
            <person name="Ferreira P."/>
            <person name="Findley K."/>
            <person name="Foster B."/>
            <person name="Gaskell J."/>
            <person name="Glotzer D."/>
            <person name="Gorecki P."/>
            <person name="Heitman J."/>
            <person name="Hesse C."/>
            <person name="Hori C."/>
            <person name="Igarashi K."/>
            <person name="Jurgens J.A."/>
            <person name="Kallen N."/>
            <person name="Kersten P."/>
            <person name="Kohler A."/>
            <person name="Kuees U."/>
            <person name="Kumar T.K.A."/>
            <person name="Kuo A."/>
            <person name="LaButti K."/>
            <person name="Larrondo L.F."/>
            <person name="Lindquist E."/>
            <person name="Ling A."/>
            <person name="Lombard V."/>
            <person name="Lucas S."/>
            <person name="Lundell T."/>
            <person name="Martin R."/>
            <person name="McLaughlin D.J."/>
            <person name="Morgenstern I."/>
            <person name="Morin E."/>
            <person name="Murat C."/>
            <person name="Nagy L.G."/>
            <person name="Nolan M."/>
            <person name="Ohm R.A."/>
            <person name="Patyshakuliyeva A."/>
            <person name="Rokas A."/>
            <person name="Ruiz-Duenas F.J."/>
            <person name="Sabat G."/>
            <person name="Salamov A."/>
            <person name="Samejima M."/>
            <person name="Schmutz J."/>
            <person name="Slot J.C."/>
            <person name="St John F."/>
            <person name="Stenlid J."/>
            <person name="Sun H."/>
            <person name="Sun S."/>
            <person name="Syed K."/>
            <person name="Tsang A."/>
            <person name="Wiebenga A."/>
            <person name="Young D."/>
            <person name="Pisabarro A."/>
            <person name="Eastwood D.C."/>
            <person name="Martin F."/>
            <person name="Cullen D."/>
            <person name="Grigoriev I.V."/>
            <person name="Hibbett D.S."/>
        </authorList>
    </citation>
    <scope>NUCLEOTIDE SEQUENCE [LARGE SCALE GENOMIC DNA]</scope>
    <source>
        <strain evidence="3">RWD-64-598 SS2</strain>
    </source>
</reference>
<dbReference type="OrthoDB" id="2614569at2759"/>
<dbReference type="OMA" id="WHEVIVP"/>